<evidence type="ECO:0000259" key="4">
    <source>
        <dbReference type="PROSITE" id="PS50250"/>
    </source>
</evidence>
<evidence type="ECO:0000256" key="2">
    <source>
        <dbReference type="ARBA" id="ARBA00014939"/>
    </source>
</evidence>
<gene>
    <name evidence="5" type="ORF">PLOB_00007518</name>
</gene>
<dbReference type="Gene3D" id="1.25.40.990">
    <property type="match status" value="1"/>
</dbReference>
<dbReference type="InterPro" id="IPR000717">
    <property type="entry name" value="PCI_dom"/>
</dbReference>
<dbReference type="PROSITE" id="PS50250">
    <property type="entry name" value="PCI"/>
    <property type="match status" value="1"/>
</dbReference>
<protein>
    <recommendedName>
        <fullName evidence="2">26S proteasome non-ATPase regulatory subunit 8</fullName>
    </recommendedName>
</protein>
<dbReference type="InterPro" id="IPR033464">
    <property type="entry name" value="CSN8_PSD8_EIF3K"/>
</dbReference>
<dbReference type="EMBL" id="CALNXK010000135">
    <property type="protein sequence ID" value="CAH3165951.1"/>
    <property type="molecule type" value="Genomic_DNA"/>
</dbReference>
<keyword evidence="3" id="KW-0647">Proteasome</keyword>
<organism evidence="5 6">
    <name type="scientific">Porites lobata</name>
    <dbReference type="NCBI Taxonomy" id="104759"/>
    <lineage>
        <taxon>Eukaryota</taxon>
        <taxon>Metazoa</taxon>
        <taxon>Cnidaria</taxon>
        <taxon>Anthozoa</taxon>
        <taxon>Hexacorallia</taxon>
        <taxon>Scleractinia</taxon>
        <taxon>Fungiina</taxon>
        <taxon>Poritidae</taxon>
        <taxon>Porites</taxon>
    </lineage>
</organism>
<accession>A0ABN8QLS4</accession>
<evidence type="ECO:0000256" key="1">
    <source>
        <dbReference type="ARBA" id="ARBA00009627"/>
    </source>
</evidence>
<dbReference type="Proteomes" id="UP001159405">
    <property type="component" value="Unassembled WGS sequence"/>
</dbReference>
<evidence type="ECO:0000313" key="5">
    <source>
        <dbReference type="EMBL" id="CAH3165951.1"/>
    </source>
</evidence>
<keyword evidence="6" id="KW-1185">Reference proteome</keyword>
<feature type="domain" description="PCI" evidence="4">
    <location>
        <begin position="81"/>
        <end position="253"/>
    </location>
</feature>
<dbReference type="PANTHER" id="PTHR12387">
    <property type="entry name" value="26S PROTEASOME NON-ATPASE REGULATORY SUBUNIT 8"/>
    <property type="match status" value="1"/>
</dbReference>
<comment type="caution">
    <text evidence="5">The sequence shown here is derived from an EMBL/GenBank/DDBJ whole genome shotgun (WGS) entry which is preliminary data.</text>
</comment>
<evidence type="ECO:0000313" key="6">
    <source>
        <dbReference type="Proteomes" id="UP001159405"/>
    </source>
</evidence>
<sequence length="269" mass="31461">MASQTGLKEVVSLYQTLIKEWNRKPVDLEKVGKLLSGMKMALIQFSFLPTSSCKPSPQELLLARDALEIGVQWSISKKDIPSFERYMAQLKPYYLDYKGILEESAYMYQLLGLNLLSLLAQNRLAEFHTELELLPAKELQNNVYIKHSVSLEQYLMEGNYNKVFLARGNVPADNYHFFMNILLDTLRDEIAACTEKAYPCISLPEATRILYFESDKDMRAFGEKRGWILKEDKYYYFELESEKETKQEIPSYKMIQYMLEYAKELERIV</sequence>
<evidence type="ECO:0000256" key="3">
    <source>
        <dbReference type="ARBA" id="ARBA00022942"/>
    </source>
</evidence>
<proteinExistence type="inferred from homology"/>
<reference evidence="5 6" key="1">
    <citation type="submission" date="2022-05" db="EMBL/GenBank/DDBJ databases">
        <authorList>
            <consortium name="Genoscope - CEA"/>
            <person name="William W."/>
        </authorList>
    </citation>
    <scope>NUCLEOTIDE SEQUENCE [LARGE SCALE GENOMIC DNA]</scope>
</reference>
<dbReference type="Pfam" id="PF10075">
    <property type="entry name" value="CSN8_PSD8_EIF3K"/>
    <property type="match status" value="1"/>
</dbReference>
<dbReference type="InterPro" id="IPR006746">
    <property type="entry name" value="26S_Psome_Rpn12"/>
</dbReference>
<comment type="similarity">
    <text evidence="1">Belongs to the proteasome subunit S14 family.</text>
</comment>
<dbReference type="PANTHER" id="PTHR12387:SF0">
    <property type="entry name" value="26S PROTEASOME NON-ATPASE REGULATORY SUBUNIT 8"/>
    <property type="match status" value="1"/>
</dbReference>
<name>A0ABN8QLS4_9CNID</name>